<protein>
    <submittedName>
        <fullName evidence="1">Uncharacterized protein</fullName>
    </submittedName>
</protein>
<dbReference type="AlphaFoldDB" id="A0A7W9MRC3"/>
<dbReference type="RefSeq" id="WP_184793279.1">
    <property type="nucleotide sequence ID" value="NZ_JACHMY010000001.1"/>
</dbReference>
<reference evidence="1 2" key="1">
    <citation type="submission" date="2020-08" db="EMBL/GenBank/DDBJ databases">
        <title>Sequencing the genomes of 1000 actinobacteria strains.</title>
        <authorList>
            <person name="Klenk H.-P."/>
        </authorList>
    </citation>
    <scope>NUCLEOTIDE SEQUENCE [LARGE SCALE GENOMIC DNA]</scope>
    <source>
        <strain evidence="1 2">DSM 28967</strain>
    </source>
</reference>
<comment type="caution">
    <text evidence="1">The sequence shown here is derived from an EMBL/GenBank/DDBJ whole genome shotgun (WGS) entry which is preliminary data.</text>
</comment>
<evidence type="ECO:0000313" key="1">
    <source>
        <dbReference type="EMBL" id="MBB5833384.1"/>
    </source>
</evidence>
<sequence>MNDEDLNIDWAVLDVEGVAQVIERAARSISKNEKYRHAVEIEDLEQDARILVATKEDLQECAYGDELGLLHHRLVQDLKDQYKTKAKHADKLTSYDVLLEKAGVE</sequence>
<dbReference type="EMBL" id="JACHMY010000001">
    <property type="protein sequence ID" value="MBB5833384.1"/>
    <property type="molecule type" value="Genomic_DNA"/>
</dbReference>
<name>A0A7W9MRC3_9ACTN</name>
<accession>A0A7W9MRC3</accession>
<dbReference type="Proteomes" id="UP000549971">
    <property type="component" value="Unassembled WGS sequence"/>
</dbReference>
<evidence type="ECO:0000313" key="2">
    <source>
        <dbReference type="Proteomes" id="UP000549971"/>
    </source>
</evidence>
<proteinExistence type="predicted"/>
<gene>
    <name evidence="1" type="ORF">HDA39_000118</name>
</gene>
<organism evidence="1 2">
    <name type="scientific">Kribbella italica</name>
    <dbReference type="NCBI Taxonomy" id="1540520"/>
    <lineage>
        <taxon>Bacteria</taxon>
        <taxon>Bacillati</taxon>
        <taxon>Actinomycetota</taxon>
        <taxon>Actinomycetes</taxon>
        <taxon>Propionibacteriales</taxon>
        <taxon>Kribbellaceae</taxon>
        <taxon>Kribbella</taxon>
    </lineage>
</organism>
<keyword evidence="2" id="KW-1185">Reference proteome</keyword>